<keyword evidence="2" id="KW-1185">Reference proteome</keyword>
<evidence type="ECO:0000313" key="1">
    <source>
        <dbReference type="EMBL" id="EAY27412.1"/>
    </source>
</evidence>
<comment type="caution">
    <text evidence="1">The sequence shown here is derived from an EMBL/GenBank/DDBJ whole genome shotgun (WGS) entry which is preliminary data.</text>
</comment>
<accession>A1ZQ03</accession>
<name>A1ZQ03_MICM2</name>
<organism evidence="1 2">
    <name type="scientific">Microscilla marina ATCC 23134</name>
    <dbReference type="NCBI Taxonomy" id="313606"/>
    <lineage>
        <taxon>Bacteria</taxon>
        <taxon>Pseudomonadati</taxon>
        <taxon>Bacteroidota</taxon>
        <taxon>Cytophagia</taxon>
        <taxon>Cytophagales</taxon>
        <taxon>Microscillaceae</taxon>
        <taxon>Microscilla</taxon>
    </lineage>
</organism>
<dbReference type="AlphaFoldDB" id="A1ZQ03"/>
<proteinExistence type="predicted"/>
<protein>
    <submittedName>
        <fullName evidence="1">Uncharacterized protein</fullName>
    </submittedName>
</protein>
<evidence type="ECO:0000313" key="2">
    <source>
        <dbReference type="Proteomes" id="UP000004095"/>
    </source>
</evidence>
<reference evidence="1 2" key="1">
    <citation type="submission" date="2007-01" db="EMBL/GenBank/DDBJ databases">
        <authorList>
            <person name="Haygood M."/>
            <person name="Podell S."/>
            <person name="Anderson C."/>
            <person name="Hopkinson B."/>
            <person name="Roe K."/>
            <person name="Barbeau K."/>
            <person name="Gaasterland T."/>
            <person name="Ferriera S."/>
            <person name="Johnson J."/>
            <person name="Kravitz S."/>
            <person name="Beeson K."/>
            <person name="Sutton G."/>
            <person name="Rogers Y.-H."/>
            <person name="Friedman R."/>
            <person name="Frazier M."/>
            <person name="Venter J.C."/>
        </authorList>
    </citation>
    <scope>NUCLEOTIDE SEQUENCE [LARGE SCALE GENOMIC DNA]</scope>
    <source>
        <strain evidence="1 2">ATCC 23134</strain>
    </source>
</reference>
<dbReference type="EMBL" id="AAWS01000023">
    <property type="protein sequence ID" value="EAY27412.1"/>
    <property type="molecule type" value="Genomic_DNA"/>
</dbReference>
<dbReference type="Proteomes" id="UP000004095">
    <property type="component" value="Unassembled WGS sequence"/>
</dbReference>
<gene>
    <name evidence="1" type="ORF">M23134_06813</name>
</gene>
<sequence>MPSEGSVSTPERNLVFLQASERLLIFYKKALPSLLPGKAWI</sequence>